<dbReference type="PANTHER" id="PTHR34309">
    <property type="entry name" value="SLR1406 PROTEIN"/>
    <property type="match status" value="1"/>
</dbReference>
<reference evidence="3" key="1">
    <citation type="journal article" date="2019" name="Int. J. Syst. Evol. Microbiol.">
        <title>The Global Catalogue of Microorganisms (GCM) 10K type strain sequencing project: providing services to taxonomists for standard genome sequencing and annotation.</title>
        <authorList>
            <consortium name="The Broad Institute Genomics Platform"/>
            <consortium name="The Broad Institute Genome Sequencing Center for Infectious Disease"/>
            <person name="Wu L."/>
            <person name="Ma J."/>
        </authorList>
    </citation>
    <scope>NUCLEOTIDE SEQUENCE [LARGE SCALE GENOMIC DNA]</scope>
    <source>
        <strain evidence="3">CGMCC 4.7277</strain>
    </source>
</reference>
<gene>
    <name evidence="2" type="ORF">ACFPP7_23435</name>
</gene>
<dbReference type="SUPFAM" id="SSF143744">
    <property type="entry name" value="GlcG-like"/>
    <property type="match status" value="1"/>
</dbReference>
<organism evidence="2 3">
    <name type="scientific">Polaromonas jejuensis</name>
    <dbReference type="NCBI Taxonomy" id="457502"/>
    <lineage>
        <taxon>Bacteria</taxon>
        <taxon>Pseudomonadati</taxon>
        <taxon>Pseudomonadota</taxon>
        <taxon>Betaproteobacteria</taxon>
        <taxon>Burkholderiales</taxon>
        <taxon>Comamonadaceae</taxon>
        <taxon>Polaromonas</taxon>
    </lineage>
</organism>
<evidence type="ECO:0000256" key="1">
    <source>
        <dbReference type="SAM" id="SignalP"/>
    </source>
</evidence>
<dbReference type="Proteomes" id="UP001596084">
    <property type="component" value="Unassembled WGS sequence"/>
</dbReference>
<protein>
    <submittedName>
        <fullName evidence="2">Heme-binding protein</fullName>
    </submittedName>
</protein>
<evidence type="ECO:0000313" key="2">
    <source>
        <dbReference type="EMBL" id="MFC5523841.1"/>
    </source>
</evidence>
<keyword evidence="1" id="KW-0732">Signal</keyword>
<evidence type="ECO:0000313" key="3">
    <source>
        <dbReference type="Proteomes" id="UP001596084"/>
    </source>
</evidence>
<feature type="chain" id="PRO_5045496417" evidence="1">
    <location>
        <begin position="22"/>
        <end position="162"/>
    </location>
</feature>
<dbReference type="InterPro" id="IPR005624">
    <property type="entry name" value="PduO/GlcC-like"/>
</dbReference>
<accession>A0ABW0QGX6</accession>
<dbReference type="Gene3D" id="3.30.450.150">
    <property type="entry name" value="Haem-degrading domain"/>
    <property type="match status" value="1"/>
</dbReference>
<proteinExistence type="predicted"/>
<dbReference type="Pfam" id="PF03928">
    <property type="entry name" value="HbpS-like"/>
    <property type="match status" value="1"/>
</dbReference>
<keyword evidence="3" id="KW-1185">Reference proteome</keyword>
<sequence>MTKMKMSMILAAALACGLAGAQSLVSERSISLNAAMELATTGLERCRADGYKVTVTVLNRHARTAVVLSDDGVNPHTVENSMRKAYTAFTTRAPSVDMGKRPQPGLSGFLLLDRITTLEGGLPIFAGKELVGSVGISGAPGGDKDAACAQAGIDKIAKGLGG</sequence>
<dbReference type="PANTHER" id="PTHR34309:SF10">
    <property type="entry name" value="SLR1406 PROTEIN"/>
    <property type="match status" value="1"/>
</dbReference>
<dbReference type="RefSeq" id="WP_157090243.1">
    <property type="nucleotide sequence ID" value="NZ_JBHSMX010000066.1"/>
</dbReference>
<name>A0ABW0QGX6_9BURK</name>
<dbReference type="InterPro" id="IPR038084">
    <property type="entry name" value="PduO/GlcC-like_sf"/>
</dbReference>
<comment type="caution">
    <text evidence="2">The sequence shown here is derived from an EMBL/GenBank/DDBJ whole genome shotgun (WGS) entry which is preliminary data.</text>
</comment>
<dbReference type="PROSITE" id="PS51257">
    <property type="entry name" value="PROKAR_LIPOPROTEIN"/>
    <property type="match status" value="1"/>
</dbReference>
<dbReference type="InterPro" id="IPR052517">
    <property type="entry name" value="GlcG_carb_metab_protein"/>
</dbReference>
<dbReference type="EMBL" id="JBHSMX010000066">
    <property type="protein sequence ID" value="MFC5523841.1"/>
    <property type="molecule type" value="Genomic_DNA"/>
</dbReference>
<feature type="signal peptide" evidence="1">
    <location>
        <begin position="1"/>
        <end position="21"/>
    </location>
</feature>